<dbReference type="InterPro" id="IPR019734">
    <property type="entry name" value="TPR_rpt"/>
</dbReference>
<dbReference type="Pfam" id="PF12688">
    <property type="entry name" value="TPR_5"/>
    <property type="match status" value="1"/>
</dbReference>
<keyword evidence="1" id="KW-0802">TPR repeat</keyword>
<feature type="repeat" description="TPR" evidence="1">
    <location>
        <begin position="74"/>
        <end position="107"/>
    </location>
</feature>
<dbReference type="PROSITE" id="PS50005">
    <property type="entry name" value="TPR"/>
    <property type="match status" value="1"/>
</dbReference>
<evidence type="ECO:0000313" key="3">
    <source>
        <dbReference type="EMBL" id="MBE1513671.1"/>
    </source>
</evidence>
<reference evidence="3 4" key="1">
    <citation type="submission" date="2020-10" db="EMBL/GenBank/DDBJ databases">
        <title>Sequencing the genomes of 1000 actinobacteria strains.</title>
        <authorList>
            <person name="Klenk H.-P."/>
        </authorList>
    </citation>
    <scope>NUCLEOTIDE SEQUENCE [LARGE SCALE GENOMIC DNA]</scope>
    <source>
        <strain evidence="3 4">DSM 15474</strain>
    </source>
</reference>
<dbReference type="Proteomes" id="UP000636579">
    <property type="component" value="Unassembled WGS sequence"/>
</dbReference>
<protein>
    <submittedName>
        <fullName evidence="3">Tetratricopeptide (TPR) repeat protein</fullName>
    </submittedName>
</protein>
<dbReference type="SUPFAM" id="SSF48452">
    <property type="entry name" value="TPR-like"/>
    <property type="match status" value="1"/>
</dbReference>
<feature type="domain" description="Tetratrico peptide repeat group 5" evidence="2">
    <location>
        <begin position="38"/>
        <end position="156"/>
    </location>
</feature>
<proteinExistence type="predicted"/>
<name>A0ABR9J501_9MICC</name>
<organism evidence="3 4">
    <name type="scientific">Nesterenkonia halotolerans</name>
    <dbReference type="NCBI Taxonomy" id="225325"/>
    <lineage>
        <taxon>Bacteria</taxon>
        <taxon>Bacillati</taxon>
        <taxon>Actinomycetota</taxon>
        <taxon>Actinomycetes</taxon>
        <taxon>Micrococcales</taxon>
        <taxon>Micrococcaceae</taxon>
        <taxon>Nesterenkonia</taxon>
    </lineage>
</organism>
<sequence length="167" mass="18346">MTLEEELDQIFAARDRDNMQPTIDALLRILDSHPRNARALYEVGGAYDTGGHGETARSFYEEALAEGLDGDLLRRCYVQYGSTLRNLGEYERSREVFRAAREAFPDSPSLGVFEALTLQAAGEPNASVASLLDVIVAHVETPDIDRYKAAITANATAIRGQTTPLSR</sequence>
<keyword evidence="4" id="KW-1185">Reference proteome</keyword>
<gene>
    <name evidence="3" type="ORF">H4W26_000426</name>
</gene>
<evidence type="ECO:0000256" key="1">
    <source>
        <dbReference type="PROSITE-ProRule" id="PRU00339"/>
    </source>
</evidence>
<dbReference type="RefSeq" id="WP_225939559.1">
    <property type="nucleotide sequence ID" value="NZ_JADBEE010000001.1"/>
</dbReference>
<evidence type="ECO:0000259" key="2">
    <source>
        <dbReference type="Pfam" id="PF12688"/>
    </source>
</evidence>
<evidence type="ECO:0000313" key="4">
    <source>
        <dbReference type="Proteomes" id="UP000636579"/>
    </source>
</evidence>
<dbReference type="InterPro" id="IPR011990">
    <property type="entry name" value="TPR-like_helical_dom_sf"/>
</dbReference>
<dbReference type="InterPro" id="IPR041656">
    <property type="entry name" value="TPR_5"/>
</dbReference>
<dbReference type="EMBL" id="JADBEE010000001">
    <property type="protein sequence ID" value="MBE1513671.1"/>
    <property type="molecule type" value="Genomic_DNA"/>
</dbReference>
<comment type="caution">
    <text evidence="3">The sequence shown here is derived from an EMBL/GenBank/DDBJ whole genome shotgun (WGS) entry which is preliminary data.</text>
</comment>
<accession>A0ABR9J501</accession>
<dbReference type="Gene3D" id="1.25.40.10">
    <property type="entry name" value="Tetratricopeptide repeat domain"/>
    <property type="match status" value="1"/>
</dbReference>